<dbReference type="EMBL" id="JAIWYP010000015">
    <property type="protein sequence ID" value="KAH3702455.1"/>
    <property type="molecule type" value="Genomic_DNA"/>
</dbReference>
<evidence type="ECO:0000313" key="1">
    <source>
        <dbReference type="EMBL" id="KAH3702455.1"/>
    </source>
</evidence>
<sequence length="62" mass="7384">MLMLGTVKVLCSKWRKALLTSYGEFIIKIFCCQSLPVRMSWMKQVVKHSKKASYRSYQEHVW</sequence>
<gene>
    <name evidence="1" type="ORF">DPMN_077473</name>
</gene>
<organism evidence="1 2">
    <name type="scientific">Dreissena polymorpha</name>
    <name type="common">Zebra mussel</name>
    <name type="synonym">Mytilus polymorpha</name>
    <dbReference type="NCBI Taxonomy" id="45954"/>
    <lineage>
        <taxon>Eukaryota</taxon>
        <taxon>Metazoa</taxon>
        <taxon>Spiralia</taxon>
        <taxon>Lophotrochozoa</taxon>
        <taxon>Mollusca</taxon>
        <taxon>Bivalvia</taxon>
        <taxon>Autobranchia</taxon>
        <taxon>Heteroconchia</taxon>
        <taxon>Euheterodonta</taxon>
        <taxon>Imparidentia</taxon>
        <taxon>Neoheterodontei</taxon>
        <taxon>Myida</taxon>
        <taxon>Dreissenoidea</taxon>
        <taxon>Dreissenidae</taxon>
        <taxon>Dreissena</taxon>
    </lineage>
</organism>
<reference evidence="1" key="2">
    <citation type="submission" date="2020-11" db="EMBL/GenBank/DDBJ databases">
        <authorList>
            <person name="McCartney M.A."/>
            <person name="Auch B."/>
            <person name="Kono T."/>
            <person name="Mallez S."/>
            <person name="Becker A."/>
            <person name="Gohl D.M."/>
            <person name="Silverstein K.A.T."/>
            <person name="Koren S."/>
            <person name="Bechman K.B."/>
            <person name="Herman A."/>
            <person name="Abrahante J.E."/>
            <person name="Garbe J."/>
        </authorList>
    </citation>
    <scope>NUCLEOTIDE SEQUENCE</scope>
    <source>
        <strain evidence="1">Duluth1</strain>
        <tissue evidence="1">Whole animal</tissue>
    </source>
</reference>
<name>A0A9D3YPB9_DREPO</name>
<dbReference type="AlphaFoldDB" id="A0A9D3YPB9"/>
<reference evidence="1" key="1">
    <citation type="journal article" date="2019" name="bioRxiv">
        <title>The Genome of the Zebra Mussel, Dreissena polymorpha: A Resource for Invasive Species Research.</title>
        <authorList>
            <person name="McCartney M.A."/>
            <person name="Auch B."/>
            <person name="Kono T."/>
            <person name="Mallez S."/>
            <person name="Zhang Y."/>
            <person name="Obille A."/>
            <person name="Becker A."/>
            <person name="Abrahante J.E."/>
            <person name="Garbe J."/>
            <person name="Badalamenti J.P."/>
            <person name="Herman A."/>
            <person name="Mangelson H."/>
            <person name="Liachko I."/>
            <person name="Sullivan S."/>
            <person name="Sone E.D."/>
            <person name="Koren S."/>
            <person name="Silverstein K.A.T."/>
            <person name="Beckman K.B."/>
            <person name="Gohl D.M."/>
        </authorList>
    </citation>
    <scope>NUCLEOTIDE SEQUENCE</scope>
    <source>
        <strain evidence="1">Duluth1</strain>
        <tissue evidence="1">Whole animal</tissue>
    </source>
</reference>
<protein>
    <submittedName>
        <fullName evidence="1">Uncharacterized protein</fullName>
    </submittedName>
</protein>
<dbReference type="Proteomes" id="UP000828390">
    <property type="component" value="Unassembled WGS sequence"/>
</dbReference>
<keyword evidence="2" id="KW-1185">Reference proteome</keyword>
<accession>A0A9D3YPB9</accession>
<proteinExistence type="predicted"/>
<comment type="caution">
    <text evidence="1">The sequence shown here is derived from an EMBL/GenBank/DDBJ whole genome shotgun (WGS) entry which is preliminary data.</text>
</comment>
<evidence type="ECO:0000313" key="2">
    <source>
        <dbReference type="Proteomes" id="UP000828390"/>
    </source>
</evidence>